<gene>
    <name evidence="8" type="primary">cypC</name>
    <name evidence="8" type="ORF">GCM10010082_17720</name>
</gene>
<dbReference type="EMBL" id="BMZM01000002">
    <property type="protein sequence ID" value="GHC25314.1"/>
    <property type="molecule type" value="Genomic_DNA"/>
</dbReference>
<evidence type="ECO:0000256" key="6">
    <source>
        <dbReference type="ARBA" id="ARBA00023004"/>
    </source>
</evidence>
<dbReference type="PANTHER" id="PTHR24286">
    <property type="entry name" value="CYTOCHROME P450 26"/>
    <property type="match status" value="1"/>
</dbReference>
<proteinExistence type="inferred from homology"/>
<keyword evidence="5" id="KW-0560">Oxidoreductase</keyword>
<reference evidence="9" key="1">
    <citation type="journal article" date="2019" name="Int. J. Syst. Evol. Microbiol.">
        <title>The Global Catalogue of Microorganisms (GCM) 10K type strain sequencing project: providing services to taxonomists for standard genome sequencing and annotation.</title>
        <authorList>
            <consortium name="The Broad Institute Genomics Platform"/>
            <consortium name="The Broad Institute Genome Sequencing Center for Infectious Disease"/>
            <person name="Wu L."/>
            <person name="Ma J."/>
        </authorList>
    </citation>
    <scope>NUCLEOTIDE SEQUENCE [LARGE SCALE GENOMIC DNA]</scope>
    <source>
        <strain evidence="9">KCTC 42082</strain>
    </source>
</reference>
<protein>
    <submittedName>
        <fullName evidence="8">Fatty-acid peroxygenase</fullName>
    </submittedName>
</protein>
<dbReference type="InterPro" id="IPR036396">
    <property type="entry name" value="Cyt_P450_sf"/>
</dbReference>
<keyword evidence="9" id="KW-1185">Reference proteome</keyword>
<evidence type="ECO:0000256" key="7">
    <source>
        <dbReference type="ARBA" id="ARBA00023033"/>
    </source>
</evidence>
<dbReference type="InterPro" id="IPR002401">
    <property type="entry name" value="Cyt_P450_E_grp-I"/>
</dbReference>
<evidence type="ECO:0000256" key="2">
    <source>
        <dbReference type="ARBA" id="ARBA00010617"/>
    </source>
</evidence>
<evidence type="ECO:0000313" key="8">
    <source>
        <dbReference type="EMBL" id="GHC25314.1"/>
    </source>
</evidence>
<comment type="cofactor">
    <cofactor evidence="1">
        <name>heme</name>
        <dbReference type="ChEBI" id="CHEBI:30413"/>
    </cofactor>
</comment>
<dbReference type="Gene3D" id="1.10.630.10">
    <property type="entry name" value="Cytochrome P450"/>
    <property type="match status" value="1"/>
</dbReference>
<sequence>MNDIPAEHRLDSTLDLMGEGYLYIGNHCQKHDSPIFRARILFENTLCLRGAEAAKLFYNTETCRREGAAPVRLQKTLFGAGGVQGLDGEAHRHRKAMFMDLMSPEGIDALVARVNTEWQRALSQWEKSAEVVLFKECQFILCRAVCAWAGVPLPEEDVERRTHQLAAMIDGAGTVGPRHWQARRSRTDAENWIGKLVEKIRRAPEDYEDGETDSALIRFSLHRDEHGELLPIHVVAVEILNVLRPTLAVSRYMVFIAHALHRWPETRPALDDSEAVHAFVQEVRRYYPFFPVAAARLRQDTQWQGYSLPGGTRLLLDLYGTNHDPEGWEAPETFNPERFMNREVDAWQLIPQGGGDHHINHRCPGEWITIRLMEETVKWLGSMHWQVPEQNLEIDLSEIPALPESGMILREVRARR</sequence>
<evidence type="ECO:0000256" key="3">
    <source>
        <dbReference type="ARBA" id="ARBA00022617"/>
    </source>
</evidence>
<comment type="similarity">
    <text evidence="2">Belongs to the cytochrome P450 family.</text>
</comment>
<keyword evidence="6" id="KW-0408">Iron</keyword>
<evidence type="ECO:0000256" key="1">
    <source>
        <dbReference type="ARBA" id="ARBA00001971"/>
    </source>
</evidence>
<dbReference type="RefSeq" id="WP_189517207.1">
    <property type="nucleotide sequence ID" value="NZ_BMZM01000002.1"/>
</dbReference>
<evidence type="ECO:0000256" key="5">
    <source>
        <dbReference type="ARBA" id="ARBA00023002"/>
    </source>
</evidence>
<name>A0ABQ3FI33_9GAMM</name>
<dbReference type="Pfam" id="PF00067">
    <property type="entry name" value="p450"/>
    <property type="match status" value="1"/>
</dbReference>
<dbReference type="PRINTS" id="PR00463">
    <property type="entry name" value="EP450I"/>
</dbReference>
<evidence type="ECO:0000256" key="4">
    <source>
        <dbReference type="ARBA" id="ARBA00022723"/>
    </source>
</evidence>
<accession>A0ABQ3FI33</accession>
<comment type="caution">
    <text evidence="8">The sequence shown here is derived from an EMBL/GenBank/DDBJ whole genome shotgun (WGS) entry which is preliminary data.</text>
</comment>
<dbReference type="SUPFAM" id="SSF48264">
    <property type="entry name" value="Cytochrome P450"/>
    <property type="match status" value="1"/>
</dbReference>
<keyword evidence="3" id="KW-0349">Heme</keyword>
<organism evidence="8 9">
    <name type="scientific">Kushneria pakistanensis</name>
    <dbReference type="NCBI Taxonomy" id="1508770"/>
    <lineage>
        <taxon>Bacteria</taxon>
        <taxon>Pseudomonadati</taxon>
        <taxon>Pseudomonadota</taxon>
        <taxon>Gammaproteobacteria</taxon>
        <taxon>Oceanospirillales</taxon>
        <taxon>Halomonadaceae</taxon>
        <taxon>Kushneria</taxon>
    </lineage>
</organism>
<dbReference type="CDD" id="cd11067">
    <property type="entry name" value="CYP152"/>
    <property type="match status" value="1"/>
</dbReference>
<evidence type="ECO:0000313" key="9">
    <source>
        <dbReference type="Proteomes" id="UP000604243"/>
    </source>
</evidence>
<dbReference type="Proteomes" id="UP000604243">
    <property type="component" value="Unassembled WGS sequence"/>
</dbReference>
<keyword evidence="7" id="KW-0503">Monooxygenase</keyword>
<keyword evidence="4" id="KW-0479">Metal-binding</keyword>
<dbReference type="InterPro" id="IPR001128">
    <property type="entry name" value="Cyt_P450"/>
</dbReference>
<dbReference type="PANTHER" id="PTHR24286:SF24">
    <property type="entry name" value="LANOSTEROL 14-ALPHA DEMETHYLASE"/>
    <property type="match status" value="1"/>
</dbReference>